<dbReference type="Proteomes" id="UP000789759">
    <property type="component" value="Unassembled WGS sequence"/>
</dbReference>
<sequence length="108" mass="12689">MKDEIDERNRTDRQDNGILLERIGIGGKGRKERVKEEKEGEKKERRERIEFWLRGKANKRGCKGQLGAKYETWRENFFTQDVNQIETLAESSKNIQIKVYVSNIDVGC</sequence>
<dbReference type="EMBL" id="CAJVQA010000208">
    <property type="protein sequence ID" value="CAG8462488.1"/>
    <property type="molecule type" value="Genomic_DNA"/>
</dbReference>
<gene>
    <name evidence="1" type="ORF">CPELLU_LOCUS689</name>
</gene>
<accession>A0A9N8VQ01</accession>
<dbReference type="AlphaFoldDB" id="A0A9N8VQ01"/>
<keyword evidence="2" id="KW-1185">Reference proteome</keyword>
<protein>
    <submittedName>
        <fullName evidence="1">4340_t:CDS:1</fullName>
    </submittedName>
</protein>
<evidence type="ECO:0000313" key="1">
    <source>
        <dbReference type="EMBL" id="CAG8462488.1"/>
    </source>
</evidence>
<organism evidence="1 2">
    <name type="scientific">Cetraspora pellucida</name>
    <dbReference type="NCBI Taxonomy" id="1433469"/>
    <lineage>
        <taxon>Eukaryota</taxon>
        <taxon>Fungi</taxon>
        <taxon>Fungi incertae sedis</taxon>
        <taxon>Mucoromycota</taxon>
        <taxon>Glomeromycotina</taxon>
        <taxon>Glomeromycetes</taxon>
        <taxon>Diversisporales</taxon>
        <taxon>Gigasporaceae</taxon>
        <taxon>Cetraspora</taxon>
    </lineage>
</organism>
<proteinExistence type="predicted"/>
<comment type="caution">
    <text evidence="1">The sequence shown here is derived from an EMBL/GenBank/DDBJ whole genome shotgun (WGS) entry which is preliminary data.</text>
</comment>
<name>A0A9N8VQ01_9GLOM</name>
<evidence type="ECO:0000313" key="2">
    <source>
        <dbReference type="Proteomes" id="UP000789759"/>
    </source>
</evidence>
<reference evidence="1" key="1">
    <citation type="submission" date="2021-06" db="EMBL/GenBank/DDBJ databases">
        <authorList>
            <person name="Kallberg Y."/>
            <person name="Tangrot J."/>
            <person name="Rosling A."/>
        </authorList>
    </citation>
    <scope>NUCLEOTIDE SEQUENCE</scope>
    <source>
        <strain evidence="1">FL966</strain>
    </source>
</reference>